<dbReference type="EnsemblPlants" id="KRH36545">
    <property type="protein sequence ID" value="KRH36545"/>
    <property type="gene ID" value="GLYMA_09G010400"/>
</dbReference>
<accession>A0A0R0I1W0</accession>
<evidence type="ECO:0000313" key="2">
    <source>
        <dbReference type="EMBL" id="KRH36545.1"/>
    </source>
</evidence>
<name>A0A0R0I1W0_SOYBN</name>
<reference evidence="2" key="3">
    <citation type="submission" date="2018-07" db="EMBL/GenBank/DDBJ databases">
        <title>WGS assembly of Glycine max.</title>
        <authorList>
            <person name="Schmutz J."/>
            <person name="Cannon S."/>
            <person name="Schlueter J."/>
            <person name="Ma J."/>
            <person name="Mitros T."/>
            <person name="Nelson W."/>
            <person name="Hyten D."/>
            <person name="Song Q."/>
            <person name="Thelen J."/>
            <person name="Cheng J."/>
            <person name="Xu D."/>
            <person name="Hellsten U."/>
            <person name="May G."/>
            <person name="Yu Y."/>
            <person name="Sakurai T."/>
            <person name="Umezawa T."/>
            <person name="Bhattacharyya M."/>
            <person name="Sandhu D."/>
            <person name="Valliyodan B."/>
            <person name="Lindquist E."/>
            <person name="Peto M."/>
            <person name="Grant D."/>
            <person name="Shu S."/>
            <person name="Goodstein D."/>
            <person name="Barry K."/>
            <person name="Futrell-Griggs M."/>
            <person name="Abernathy B."/>
            <person name="Du J."/>
            <person name="Tian Z."/>
            <person name="Zhu L."/>
            <person name="Gill N."/>
            <person name="Joshi T."/>
            <person name="Libault M."/>
            <person name="Sethuraman A."/>
            <person name="Zhang X."/>
            <person name="Shinozaki K."/>
            <person name="Nguyen H."/>
            <person name="Wing R."/>
            <person name="Cregan P."/>
            <person name="Specht J."/>
            <person name="Grimwood J."/>
            <person name="Rokhsar D."/>
            <person name="Stacey G."/>
            <person name="Shoemaker R."/>
            <person name="Jackson S."/>
        </authorList>
    </citation>
    <scope>NUCLEOTIDE SEQUENCE</scope>
    <source>
        <tissue evidence="2">Callus</tissue>
    </source>
</reference>
<dbReference type="PaxDb" id="3847-GLYMA09G01310.2"/>
<organism evidence="2">
    <name type="scientific">Glycine max</name>
    <name type="common">Soybean</name>
    <name type="synonym">Glycine hispida</name>
    <dbReference type="NCBI Taxonomy" id="3847"/>
    <lineage>
        <taxon>Eukaryota</taxon>
        <taxon>Viridiplantae</taxon>
        <taxon>Streptophyta</taxon>
        <taxon>Embryophyta</taxon>
        <taxon>Tracheophyta</taxon>
        <taxon>Spermatophyta</taxon>
        <taxon>Magnoliopsida</taxon>
        <taxon>eudicotyledons</taxon>
        <taxon>Gunneridae</taxon>
        <taxon>Pentapetalae</taxon>
        <taxon>rosids</taxon>
        <taxon>fabids</taxon>
        <taxon>Fabales</taxon>
        <taxon>Fabaceae</taxon>
        <taxon>Papilionoideae</taxon>
        <taxon>50 kb inversion clade</taxon>
        <taxon>NPAAA clade</taxon>
        <taxon>indigoferoid/millettioid clade</taxon>
        <taxon>Phaseoleae</taxon>
        <taxon>Glycine</taxon>
        <taxon>Glycine subgen. Soja</taxon>
    </lineage>
</organism>
<keyword evidence="4" id="KW-1185">Reference proteome</keyword>
<proteinExistence type="predicted"/>
<dbReference type="InParanoid" id="A0A0R0I1W0"/>
<keyword evidence="1" id="KW-0472">Membrane</keyword>
<gene>
    <name evidence="2" type="ORF">GLYMA_09G010400</name>
</gene>
<reference evidence="2 3" key="1">
    <citation type="journal article" date="2010" name="Nature">
        <title>Genome sequence of the palaeopolyploid soybean.</title>
        <authorList>
            <person name="Schmutz J."/>
            <person name="Cannon S.B."/>
            <person name="Schlueter J."/>
            <person name="Ma J."/>
            <person name="Mitros T."/>
            <person name="Nelson W."/>
            <person name="Hyten D.L."/>
            <person name="Song Q."/>
            <person name="Thelen J.J."/>
            <person name="Cheng J."/>
            <person name="Xu D."/>
            <person name="Hellsten U."/>
            <person name="May G.D."/>
            <person name="Yu Y."/>
            <person name="Sakurai T."/>
            <person name="Umezawa T."/>
            <person name="Bhattacharyya M.K."/>
            <person name="Sandhu D."/>
            <person name="Valliyodan B."/>
            <person name="Lindquist E."/>
            <person name="Peto M."/>
            <person name="Grant D."/>
            <person name="Shu S."/>
            <person name="Goodstein D."/>
            <person name="Barry K."/>
            <person name="Futrell-Griggs M."/>
            <person name="Abernathy B."/>
            <person name="Du J."/>
            <person name="Tian Z."/>
            <person name="Zhu L."/>
            <person name="Gill N."/>
            <person name="Joshi T."/>
            <person name="Libault M."/>
            <person name="Sethuraman A."/>
            <person name="Zhang X.-C."/>
            <person name="Shinozaki K."/>
            <person name="Nguyen H.T."/>
            <person name="Wing R.A."/>
            <person name="Cregan P."/>
            <person name="Specht J."/>
            <person name="Grimwood J."/>
            <person name="Rokhsar D."/>
            <person name="Stacey G."/>
            <person name="Shoemaker R.C."/>
            <person name="Jackson S.A."/>
        </authorList>
    </citation>
    <scope>NUCLEOTIDE SEQUENCE [LARGE SCALE GENOMIC DNA]</scope>
    <source>
        <strain evidence="3">cv. Williams 82</strain>
        <tissue evidence="2">Callus</tissue>
    </source>
</reference>
<evidence type="ECO:0000256" key="1">
    <source>
        <dbReference type="SAM" id="Phobius"/>
    </source>
</evidence>
<protein>
    <submittedName>
        <fullName evidence="2 3">Uncharacterized protein</fullName>
    </submittedName>
</protein>
<dbReference type="Proteomes" id="UP000008827">
    <property type="component" value="Chromosome 9"/>
</dbReference>
<evidence type="ECO:0000313" key="3">
    <source>
        <dbReference type="EnsemblPlants" id="KRH36545"/>
    </source>
</evidence>
<dbReference type="Gramene" id="KRH36545">
    <property type="protein sequence ID" value="KRH36545"/>
    <property type="gene ID" value="GLYMA_09G010400"/>
</dbReference>
<feature type="transmembrane region" description="Helical" evidence="1">
    <location>
        <begin position="263"/>
        <end position="283"/>
    </location>
</feature>
<dbReference type="PANTHER" id="PTHR33698">
    <property type="entry name" value="NUCLEAR TRANSPORT FACTOR 2 (NTF2)-LIKE PROTEIN"/>
    <property type="match status" value="1"/>
</dbReference>
<dbReference type="EMBL" id="CM000842">
    <property type="protein sequence ID" value="KRH36545.1"/>
    <property type="molecule type" value="Genomic_DNA"/>
</dbReference>
<keyword evidence="1" id="KW-0812">Transmembrane</keyword>
<reference evidence="3" key="2">
    <citation type="submission" date="2018-02" db="UniProtKB">
        <authorList>
            <consortium name="EnsemblPlants"/>
        </authorList>
    </citation>
    <scope>IDENTIFICATION</scope>
    <source>
        <strain evidence="3">Williams 82</strain>
    </source>
</reference>
<evidence type="ECO:0000313" key="4">
    <source>
        <dbReference type="Proteomes" id="UP000008827"/>
    </source>
</evidence>
<sequence>MASFSITGPIKCKRITSFFPLSFSTTYNSCNISIPRNITRKVRARSNTLSLFSYQSSMHRSLYYEKQRGLSLIAFDGNNSESEGEDGHHGLDSVMKLYSAFKNKKIHELSADERRRVSNFLSFFETFQGRTGEKTLNVDVKYEISNSYCLALQQVLEFFSYLTSILGNNIQIIFKPTPHEGVNAGLQWKFEWDKIHLPLWKGFSLHISHTYHGRAVIRNIETFMEPLLHLRPFGLKMKIGLREFVEKIASFMVSEFGNKAKRILYLVLAVSSLTAFLFFMKLAL</sequence>
<keyword evidence="1" id="KW-1133">Transmembrane helix</keyword>
<dbReference type="PANTHER" id="PTHR33698:SF6">
    <property type="entry name" value="TRANSMEMBRANE PROTEIN"/>
    <property type="match status" value="1"/>
</dbReference>
<dbReference type="AlphaFoldDB" id="A0A0R0I1W0"/>
<dbReference type="OMA" id="ECGETHI"/>